<accession>A0A371E7I5</accession>
<evidence type="ECO:0000313" key="3">
    <source>
        <dbReference type="Proteomes" id="UP000257109"/>
    </source>
</evidence>
<dbReference type="Gene3D" id="3.40.50.720">
    <property type="entry name" value="NAD(P)-binding Rossmann-like Domain"/>
    <property type="match status" value="1"/>
</dbReference>
<dbReference type="EMBL" id="QJKJ01015776">
    <property type="protein sequence ID" value="RDX61969.1"/>
    <property type="molecule type" value="Genomic_DNA"/>
</dbReference>
<sequence>MESQGSVALVVGVTGVTGLSLVEALKQPNCLGGPWKVYGAARRPRPNWFPPSMVDHFITFDAVDSSDTHAKLSPIAHEVTHVFWIALQVRADEEANIAVNKTMLLNVLTALKSSTSSRLTHLTIQTGTKHYMGPIFDPLFSTRLIRHDPPFHENMPRLPYPNFYYALEDFVESYAPSLTYSVHRSSIIIGASDRSIYNALLTLATYAAICRHVGLPFRYPGTKYTWEHFCDMTDAGVLAQQHVWAAVTPKAKNQAFNCTNGDVFTWKSVWKLLSQVLDVEFVAFDESQEFDLVELMRDKGSVWQEIVEKYELHNTKLEEITCFEALQAVLHFEFQHVSKN</sequence>
<dbReference type="GO" id="GO:0016627">
    <property type="term" value="F:oxidoreductase activity, acting on the CH-CH group of donors"/>
    <property type="evidence" value="ECO:0007669"/>
    <property type="project" value="UniProtKB-ARBA"/>
</dbReference>
<dbReference type="PANTHER" id="PTHR32487:SF13">
    <property type="entry name" value="LOW QUALITY PROTEIN: IRIDOID SYNTHASE-LIKE"/>
    <property type="match status" value="1"/>
</dbReference>
<evidence type="ECO:0000259" key="1">
    <source>
        <dbReference type="Pfam" id="PF22917"/>
    </source>
</evidence>
<proteinExistence type="predicted"/>
<dbReference type="STRING" id="157652.A0A371E7I5"/>
<keyword evidence="3" id="KW-1185">Reference proteome</keyword>
<organism evidence="2 3">
    <name type="scientific">Mucuna pruriens</name>
    <name type="common">Velvet bean</name>
    <name type="synonym">Dolichos pruriens</name>
    <dbReference type="NCBI Taxonomy" id="157652"/>
    <lineage>
        <taxon>Eukaryota</taxon>
        <taxon>Viridiplantae</taxon>
        <taxon>Streptophyta</taxon>
        <taxon>Embryophyta</taxon>
        <taxon>Tracheophyta</taxon>
        <taxon>Spermatophyta</taxon>
        <taxon>Magnoliopsida</taxon>
        <taxon>eudicotyledons</taxon>
        <taxon>Gunneridae</taxon>
        <taxon>Pentapetalae</taxon>
        <taxon>rosids</taxon>
        <taxon>fabids</taxon>
        <taxon>Fabales</taxon>
        <taxon>Fabaceae</taxon>
        <taxon>Papilionoideae</taxon>
        <taxon>50 kb inversion clade</taxon>
        <taxon>NPAAA clade</taxon>
        <taxon>indigoferoid/millettioid clade</taxon>
        <taxon>Phaseoleae</taxon>
        <taxon>Mucuna</taxon>
    </lineage>
</organism>
<feature type="domain" description="PRISE-like Rossmann-fold" evidence="1">
    <location>
        <begin position="69"/>
        <end position="326"/>
    </location>
</feature>
<dbReference type="Pfam" id="PF22917">
    <property type="entry name" value="PRISE"/>
    <property type="match status" value="1"/>
</dbReference>
<dbReference type="AlphaFoldDB" id="A0A371E7I5"/>
<feature type="non-terminal residue" evidence="2">
    <location>
        <position position="1"/>
    </location>
</feature>
<dbReference type="PANTHER" id="PTHR32487">
    <property type="entry name" value="3-OXO-DELTA(4,5)-STEROID 5-BETA-REDUCTASE"/>
    <property type="match status" value="1"/>
</dbReference>
<comment type="caution">
    <text evidence="2">The sequence shown here is derived from an EMBL/GenBank/DDBJ whole genome shotgun (WGS) entry which is preliminary data.</text>
</comment>
<evidence type="ECO:0000313" key="2">
    <source>
        <dbReference type="EMBL" id="RDX61969.1"/>
    </source>
</evidence>
<reference evidence="2" key="1">
    <citation type="submission" date="2018-05" db="EMBL/GenBank/DDBJ databases">
        <title>Draft genome of Mucuna pruriens seed.</title>
        <authorList>
            <person name="Nnadi N.E."/>
            <person name="Vos R."/>
            <person name="Hasami M.H."/>
            <person name="Devisetty U.K."/>
            <person name="Aguiy J.C."/>
        </authorList>
    </citation>
    <scope>NUCLEOTIDE SEQUENCE [LARGE SCALE GENOMIC DNA]</scope>
    <source>
        <strain evidence="2">JCA_2017</strain>
    </source>
</reference>
<dbReference type="CDD" id="cd08948">
    <property type="entry name" value="5beta-POR_like_SDR_a"/>
    <property type="match status" value="1"/>
</dbReference>
<dbReference type="Proteomes" id="UP000257109">
    <property type="component" value="Unassembled WGS sequence"/>
</dbReference>
<dbReference type="InterPro" id="IPR055222">
    <property type="entry name" value="PRISE-like_Rossmann-fold"/>
</dbReference>
<name>A0A371E7I5_MUCPR</name>
<protein>
    <submittedName>
        <fullName evidence="2">3-oxo-Delta(4,5)-steroid 5-beta-reductase</fullName>
    </submittedName>
</protein>
<gene>
    <name evidence="2" type="primary">VEP1</name>
    <name evidence="2" type="ORF">CR513_59756</name>
</gene>
<dbReference type="SUPFAM" id="SSF51735">
    <property type="entry name" value="NAD(P)-binding Rossmann-fold domains"/>
    <property type="match status" value="1"/>
</dbReference>
<dbReference type="OrthoDB" id="1731983at2759"/>
<dbReference type="InterPro" id="IPR036291">
    <property type="entry name" value="NAD(P)-bd_dom_sf"/>
</dbReference>
<dbReference type="GO" id="GO:0006629">
    <property type="term" value="P:lipid metabolic process"/>
    <property type="evidence" value="ECO:0007669"/>
    <property type="project" value="UniProtKB-ARBA"/>
</dbReference>